<accession>A0A0V1HNA4</accession>
<gene>
    <name evidence="1" type="ORF">T11_12901</name>
</gene>
<sequence length="65" mass="7389">MADDKRCALKDSILQTTNPMDLGKVMRLTMLALIHDFIEILLGQNLVHSSNVHFTKFNCINICNK</sequence>
<organism evidence="1 2">
    <name type="scientific">Trichinella zimbabwensis</name>
    <dbReference type="NCBI Taxonomy" id="268475"/>
    <lineage>
        <taxon>Eukaryota</taxon>
        <taxon>Metazoa</taxon>
        <taxon>Ecdysozoa</taxon>
        <taxon>Nematoda</taxon>
        <taxon>Enoplea</taxon>
        <taxon>Dorylaimia</taxon>
        <taxon>Trichinellida</taxon>
        <taxon>Trichinellidae</taxon>
        <taxon>Trichinella</taxon>
    </lineage>
</organism>
<reference evidence="1 2" key="1">
    <citation type="submission" date="2015-01" db="EMBL/GenBank/DDBJ databases">
        <title>Evolution of Trichinella species and genotypes.</title>
        <authorList>
            <person name="Korhonen P.K."/>
            <person name="Edoardo P."/>
            <person name="Giuseppe L.R."/>
            <person name="Gasser R.B."/>
        </authorList>
    </citation>
    <scope>NUCLEOTIDE SEQUENCE [LARGE SCALE GENOMIC DNA]</scope>
    <source>
        <strain evidence="1">ISS1029</strain>
    </source>
</reference>
<name>A0A0V1HNA4_9BILA</name>
<keyword evidence="2" id="KW-1185">Reference proteome</keyword>
<evidence type="ECO:0000313" key="1">
    <source>
        <dbReference type="EMBL" id="KRZ12259.1"/>
    </source>
</evidence>
<dbReference type="EMBL" id="JYDP01000042">
    <property type="protein sequence ID" value="KRZ12259.1"/>
    <property type="molecule type" value="Genomic_DNA"/>
</dbReference>
<protein>
    <submittedName>
        <fullName evidence="1">Uncharacterized protein</fullName>
    </submittedName>
</protein>
<comment type="caution">
    <text evidence="1">The sequence shown here is derived from an EMBL/GenBank/DDBJ whole genome shotgun (WGS) entry which is preliminary data.</text>
</comment>
<proteinExistence type="predicted"/>
<dbReference type="AlphaFoldDB" id="A0A0V1HNA4"/>
<evidence type="ECO:0000313" key="2">
    <source>
        <dbReference type="Proteomes" id="UP000055024"/>
    </source>
</evidence>
<dbReference type="Proteomes" id="UP000055024">
    <property type="component" value="Unassembled WGS sequence"/>
</dbReference>